<dbReference type="PATRIC" id="fig|1121439.3.peg.2092"/>
<comment type="caution">
    <text evidence="2">The sequence shown here is derived from an EMBL/GenBank/DDBJ whole genome shotgun (WGS) entry which is preliminary data.</text>
</comment>
<dbReference type="SUPFAM" id="SSF47413">
    <property type="entry name" value="lambda repressor-like DNA-binding domains"/>
    <property type="match status" value="1"/>
</dbReference>
<organism evidence="2 3">
    <name type="scientific">Alkalidesulfovibrio alkalitolerans DSM 16529</name>
    <dbReference type="NCBI Taxonomy" id="1121439"/>
    <lineage>
        <taxon>Bacteria</taxon>
        <taxon>Pseudomonadati</taxon>
        <taxon>Thermodesulfobacteriota</taxon>
        <taxon>Desulfovibrionia</taxon>
        <taxon>Desulfovibrionales</taxon>
        <taxon>Desulfovibrionaceae</taxon>
        <taxon>Alkalidesulfovibrio</taxon>
    </lineage>
</organism>
<evidence type="ECO:0000259" key="1">
    <source>
        <dbReference type="PROSITE" id="PS50943"/>
    </source>
</evidence>
<accession>S7T7B8</accession>
<dbReference type="OrthoDB" id="9807711at2"/>
<dbReference type="AlphaFoldDB" id="S7T7B8"/>
<protein>
    <submittedName>
        <fullName evidence="2">Helix-turn-helix domain protein</fullName>
    </submittedName>
</protein>
<proteinExistence type="predicted"/>
<name>S7T7B8_9BACT</name>
<dbReference type="PROSITE" id="PS50943">
    <property type="entry name" value="HTH_CROC1"/>
    <property type="match status" value="1"/>
</dbReference>
<sequence>MLAATKKHPTDVVEIRFRVPAARADEARRVLHALGGQEAPSSWREALSGFSPGEALRGARAKEGLTQKALAAKLGVSQANLSQMEHDARPIGKAMAKRLAGILDVDYRLFL</sequence>
<dbReference type="eggNOG" id="COG3093">
    <property type="taxonomic scope" value="Bacteria"/>
</dbReference>
<gene>
    <name evidence="2" type="ORF">dsat_0732</name>
</gene>
<dbReference type="Gene3D" id="1.10.260.40">
    <property type="entry name" value="lambda repressor-like DNA-binding domains"/>
    <property type="match status" value="1"/>
</dbReference>
<dbReference type="Proteomes" id="UP000014975">
    <property type="component" value="Unassembled WGS sequence"/>
</dbReference>
<reference evidence="2 3" key="1">
    <citation type="journal article" date="2013" name="Genome Announc.">
        <title>Draft genome sequences for three mercury-methylating, sulfate-reducing bacteria.</title>
        <authorList>
            <person name="Brown S.D."/>
            <person name="Hurt R.A.Jr."/>
            <person name="Gilmour C.C."/>
            <person name="Elias D.A."/>
        </authorList>
    </citation>
    <scope>NUCLEOTIDE SEQUENCE [LARGE SCALE GENOMIC DNA]</scope>
    <source>
        <strain evidence="2 3">DSM 16529</strain>
    </source>
</reference>
<dbReference type="EMBL" id="ATHI01000027">
    <property type="protein sequence ID" value="EPR32380.1"/>
    <property type="molecule type" value="Genomic_DNA"/>
</dbReference>
<dbReference type="GO" id="GO:0003677">
    <property type="term" value="F:DNA binding"/>
    <property type="evidence" value="ECO:0007669"/>
    <property type="project" value="InterPro"/>
</dbReference>
<dbReference type="InterPro" id="IPR010982">
    <property type="entry name" value="Lambda_DNA-bd_dom_sf"/>
</dbReference>
<evidence type="ECO:0000313" key="3">
    <source>
        <dbReference type="Proteomes" id="UP000014975"/>
    </source>
</evidence>
<dbReference type="STRING" id="1121439.dsat_0732"/>
<dbReference type="CDD" id="cd00093">
    <property type="entry name" value="HTH_XRE"/>
    <property type="match status" value="1"/>
</dbReference>
<evidence type="ECO:0000313" key="2">
    <source>
        <dbReference type="EMBL" id="EPR32380.1"/>
    </source>
</evidence>
<dbReference type="SMART" id="SM00530">
    <property type="entry name" value="HTH_XRE"/>
    <property type="match status" value="1"/>
</dbReference>
<dbReference type="Pfam" id="PF01381">
    <property type="entry name" value="HTH_3"/>
    <property type="match status" value="1"/>
</dbReference>
<dbReference type="InterPro" id="IPR001387">
    <property type="entry name" value="Cro/C1-type_HTH"/>
</dbReference>
<feature type="domain" description="HTH cro/C1-type" evidence="1">
    <location>
        <begin position="56"/>
        <end position="110"/>
    </location>
</feature>
<keyword evidence="3" id="KW-1185">Reference proteome</keyword>